<proteinExistence type="inferred from homology"/>
<name>J7S4W0_9FUNG</name>
<evidence type="ECO:0000259" key="2">
    <source>
        <dbReference type="Pfam" id="PF07732"/>
    </source>
</evidence>
<dbReference type="InterPro" id="IPR008972">
    <property type="entry name" value="Cupredoxin"/>
</dbReference>
<feature type="non-terminal residue" evidence="3">
    <location>
        <position position="46"/>
    </location>
</feature>
<comment type="similarity">
    <text evidence="1">Belongs to the multicopper oxidase family.</text>
</comment>
<dbReference type="SUPFAM" id="SSF49503">
    <property type="entry name" value="Cupredoxins"/>
    <property type="match status" value="1"/>
</dbReference>
<organism evidence="3">
    <name type="scientific">uncultured fungus</name>
    <dbReference type="NCBI Taxonomy" id="175245"/>
    <lineage>
        <taxon>Eukaryota</taxon>
        <taxon>Fungi</taxon>
        <taxon>environmental samples</taxon>
    </lineage>
</organism>
<evidence type="ECO:0000313" key="3">
    <source>
        <dbReference type="EMBL" id="CCK73679.1"/>
    </source>
</evidence>
<protein>
    <submittedName>
        <fullName evidence="3">Putative laccase-like multicopper oxidase</fullName>
    </submittedName>
</protein>
<evidence type="ECO:0000256" key="1">
    <source>
        <dbReference type="ARBA" id="ARBA00010609"/>
    </source>
</evidence>
<sequence length="46" mass="5284">HWHGFFQEIITSPDGPTGLNQCHIPGGRFSNYTFTGDRLGTFWYHS</sequence>
<reference evidence="3" key="1">
    <citation type="submission" date="2012-08" db="EMBL/GenBank/DDBJ databases">
        <title>Molecular anaysis of Basidiomycete laccase gene succession during agricultural waste composting.</title>
        <authorList>
            <person name="Wang C."/>
            <person name="Zeng G.M."/>
            <person name="Fan C.Z."/>
            <person name="Lu L.H."/>
            <person name="Ren X.J."/>
        </authorList>
    </citation>
    <scope>NUCLEOTIDE SEQUENCE</scope>
</reference>
<dbReference type="AlphaFoldDB" id="J7S4W0"/>
<dbReference type="Pfam" id="PF07732">
    <property type="entry name" value="Cu-oxidase_3"/>
    <property type="match status" value="1"/>
</dbReference>
<gene>
    <name evidence="3" type="primary">LMCO</name>
</gene>
<dbReference type="EMBL" id="HE980369">
    <property type="protein sequence ID" value="CCK73679.1"/>
    <property type="molecule type" value="Genomic_DNA"/>
</dbReference>
<dbReference type="Gene3D" id="2.60.40.420">
    <property type="entry name" value="Cupredoxins - blue copper proteins"/>
    <property type="match status" value="1"/>
</dbReference>
<feature type="non-terminal residue" evidence="3">
    <location>
        <position position="1"/>
    </location>
</feature>
<dbReference type="InterPro" id="IPR011707">
    <property type="entry name" value="Cu-oxidase-like_N"/>
</dbReference>
<dbReference type="GO" id="GO:0005507">
    <property type="term" value="F:copper ion binding"/>
    <property type="evidence" value="ECO:0007669"/>
    <property type="project" value="InterPro"/>
</dbReference>
<feature type="domain" description="Plastocyanin-like" evidence="2">
    <location>
        <begin position="1"/>
        <end position="46"/>
    </location>
</feature>
<accession>J7S4W0</accession>